<comment type="cofactor">
    <cofactor evidence="2">
        <name>Zn(2+)</name>
        <dbReference type="ChEBI" id="CHEBI:29105"/>
    </cofactor>
</comment>
<dbReference type="GO" id="GO:0005829">
    <property type="term" value="C:cytosol"/>
    <property type="evidence" value="ECO:0007669"/>
    <property type="project" value="TreeGrafter"/>
</dbReference>
<evidence type="ECO:0000256" key="5">
    <source>
        <dbReference type="ARBA" id="ARBA00022723"/>
    </source>
</evidence>
<dbReference type="Proteomes" id="UP000218965">
    <property type="component" value="Chromosome"/>
</dbReference>
<dbReference type="InterPro" id="IPR049734">
    <property type="entry name" value="NudC-like_C"/>
</dbReference>
<dbReference type="EC" id="3.6.1.22" evidence="4"/>
<evidence type="ECO:0000256" key="8">
    <source>
        <dbReference type="ARBA" id="ARBA00023027"/>
    </source>
</evidence>
<comment type="cofactor">
    <cofactor evidence="1">
        <name>Mg(2+)</name>
        <dbReference type="ChEBI" id="CHEBI:18420"/>
    </cofactor>
</comment>
<dbReference type="KEGG" id="malk:MalAC0309_0997"/>
<evidence type="ECO:0000313" key="13">
    <source>
        <dbReference type="Proteomes" id="UP000218965"/>
    </source>
</evidence>
<protein>
    <recommendedName>
        <fullName evidence="4">NAD(+) diphosphatase</fullName>
        <ecNumber evidence="4">3.6.1.22</ecNumber>
    </recommendedName>
</protein>
<keyword evidence="5" id="KW-0479">Metal-binding</keyword>
<reference evidence="13" key="1">
    <citation type="submission" date="2015-12" db="EMBL/GenBank/DDBJ databases">
        <authorList>
            <person name="Shamseldin A."/>
            <person name="Moawad H."/>
            <person name="Abd El-Rahim W.M."/>
            <person name="Sadowsky M.J."/>
        </authorList>
    </citation>
    <scope>NUCLEOTIDE SEQUENCE [LARGE SCALE GENOMIC DNA]</scope>
    <source>
        <strain evidence="13">JAM AC0309</strain>
    </source>
</reference>
<keyword evidence="7" id="KW-0460">Magnesium</keyword>
<feature type="domain" description="Nudix hydrolase" evidence="11">
    <location>
        <begin position="174"/>
        <end position="302"/>
    </location>
</feature>
<dbReference type="GO" id="GO:0006742">
    <property type="term" value="P:NADP+ catabolic process"/>
    <property type="evidence" value="ECO:0007669"/>
    <property type="project" value="TreeGrafter"/>
</dbReference>
<dbReference type="Pfam" id="PF09296">
    <property type="entry name" value="NUDIX-like"/>
    <property type="match status" value="1"/>
</dbReference>
<evidence type="ECO:0000256" key="3">
    <source>
        <dbReference type="ARBA" id="ARBA00009595"/>
    </source>
</evidence>
<dbReference type="EMBL" id="AP017315">
    <property type="protein sequence ID" value="BAU31860.1"/>
    <property type="molecule type" value="Genomic_DNA"/>
</dbReference>
<comment type="catalytic activity">
    <reaction evidence="9">
        <text>a 5'-end NAD(+)-phospho-ribonucleoside in mRNA + H2O = a 5'-end phospho-adenosine-phospho-ribonucleoside in mRNA + beta-nicotinamide D-ribonucleotide + 2 H(+)</text>
        <dbReference type="Rhea" id="RHEA:60876"/>
        <dbReference type="Rhea" id="RHEA-COMP:15698"/>
        <dbReference type="Rhea" id="RHEA-COMP:15719"/>
        <dbReference type="ChEBI" id="CHEBI:14649"/>
        <dbReference type="ChEBI" id="CHEBI:15377"/>
        <dbReference type="ChEBI" id="CHEBI:15378"/>
        <dbReference type="ChEBI" id="CHEBI:144029"/>
        <dbReference type="ChEBI" id="CHEBI:144051"/>
    </reaction>
    <physiologicalReaction direction="left-to-right" evidence="9">
        <dbReference type="Rhea" id="RHEA:60877"/>
    </physiologicalReaction>
</comment>
<evidence type="ECO:0000256" key="4">
    <source>
        <dbReference type="ARBA" id="ARBA00012381"/>
    </source>
</evidence>
<dbReference type="PROSITE" id="PS51462">
    <property type="entry name" value="NUDIX"/>
    <property type="match status" value="1"/>
</dbReference>
<dbReference type="InterPro" id="IPR015797">
    <property type="entry name" value="NUDIX_hydrolase-like_dom_sf"/>
</dbReference>
<accession>A0A0U5B7M7</accession>
<proteinExistence type="inferred from homology"/>
<evidence type="ECO:0000256" key="10">
    <source>
        <dbReference type="RuleBase" id="RU003476"/>
    </source>
</evidence>
<dbReference type="GO" id="GO:0035529">
    <property type="term" value="F:NADH pyrophosphatase activity"/>
    <property type="evidence" value="ECO:0007669"/>
    <property type="project" value="TreeGrafter"/>
</dbReference>
<evidence type="ECO:0000256" key="6">
    <source>
        <dbReference type="ARBA" id="ARBA00022801"/>
    </source>
</evidence>
<dbReference type="AlphaFoldDB" id="A0A0U5B7M7"/>
<dbReference type="SUPFAM" id="SSF55811">
    <property type="entry name" value="Nudix"/>
    <property type="match status" value="1"/>
</dbReference>
<dbReference type="CDD" id="cd03429">
    <property type="entry name" value="NUDIX_NADH_pyrophosphatase_Nudt13"/>
    <property type="match status" value="1"/>
</dbReference>
<keyword evidence="8" id="KW-0520">NAD</keyword>
<evidence type="ECO:0000256" key="9">
    <source>
        <dbReference type="ARBA" id="ARBA00023679"/>
    </source>
</evidence>
<name>A0A0U5B7M7_9MICO</name>
<evidence type="ECO:0000256" key="2">
    <source>
        <dbReference type="ARBA" id="ARBA00001947"/>
    </source>
</evidence>
<gene>
    <name evidence="12" type="ORF">MalAC0309_0997</name>
</gene>
<dbReference type="RefSeq" id="WP_231924044.1">
    <property type="nucleotide sequence ID" value="NZ_AP017315.1"/>
</dbReference>
<dbReference type="Pfam" id="PF00293">
    <property type="entry name" value="NUDIX"/>
    <property type="match status" value="1"/>
</dbReference>
<dbReference type="PROSITE" id="PS00893">
    <property type="entry name" value="NUDIX_BOX"/>
    <property type="match status" value="1"/>
</dbReference>
<dbReference type="GO" id="GO:0019677">
    <property type="term" value="P:NAD+ catabolic process"/>
    <property type="evidence" value="ECO:0007669"/>
    <property type="project" value="TreeGrafter"/>
</dbReference>
<dbReference type="Gene3D" id="3.90.79.10">
    <property type="entry name" value="Nucleoside Triphosphate Pyrophosphohydrolase"/>
    <property type="match status" value="1"/>
</dbReference>
<sequence length="314" mass="34493">MLRSLTGRLPLSRYRIDRDNATRERPHVFDELWADARTRVLALWRGEVLLTPAQEPALEFLTPDRVPSDALRIYLGRTVDDDPDGGIPAGSPIVAVVVDDATGPTLASDMVRWGNPRTFGHQLCDRDAGLAIEALGIANWHASHQFSPRTGNPTEPGRAGWVRIDVGTGREIFPRTDAAIIVGVTDERDRLVLGSNAQWESNRFSLLAGFVEPGESLEAAVVREVFEESGLRVVDPQYVGSQPWPFPASLMLGFRASLDPAQSATLRPDGTEILDLRWFSRDELAASLPDIVLPSRTSIARAIIEDWFGGPLDA</sequence>
<dbReference type="GO" id="GO:0046872">
    <property type="term" value="F:metal ion binding"/>
    <property type="evidence" value="ECO:0007669"/>
    <property type="project" value="UniProtKB-KW"/>
</dbReference>
<organism evidence="12 13">
    <name type="scientific">Microcella alkaliphila</name>
    <dbReference type="NCBI Taxonomy" id="279828"/>
    <lineage>
        <taxon>Bacteria</taxon>
        <taxon>Bacillati</taxon>
        <taxon>Actinomycetota</taxon>
        <taxon>Actinomycetes</taxon>
        <taxon>Micrococcales</taxon>
        <taxon>Microbacteriaceae</taxon>
        <taxon>Microcella</taxon>
    </lineage>
</organism>
<dbReference type="InterPro" id="IPR020476">
    <property type="entry name" value="Nudix_hydrolase"/>
</dbReference>
<evidence type="ECO:0000259" key="11">
    <source>
        <dbReference type="PROSITE" id="PS51462"/>
    </source>
</evidence>
<dbReference type="NCBIfam" id="NF001299">
    <property type="entry name" value="PRK00241.1"/>
    <property type="match status" value="1"/>
</dbReference>
<dbReference type="InterPro" id="IPR015375">
    <property type="entry name" value="NADH_PPase-like_N"/>
</dbReference>
<reference evidence="12 13" key="2">
    <citation type="submission" date="2016-01" db="EMBL/GenBank/DDBJ databases">
        <title>Microcella alkaliphila JAM AC0309 whole genome shotgun sequence.</title>
        <authorList>
            <person name="Kurata A."/>
            <person name="Hirose Y."/>
            <person name="Kishimoto N."/>
            <person name="Kobayashi T."/>
        </authorList>
    </citation>
    <scope>NUCLEOTIDE SEQUENCE [LARGE SCALE GENOMIC DNA]</scope>
    <source>
        <strain evidence="12 13">JAM AC0309</strain>
    </source>
</reference>
<dbReference type="PRINTS" id="PR00502">
    <property type="entry name" value="NUDIXFAMILY"/>
</dbReference>
<dbReference type="Gene3D" id="3.90.79.20">
    <property type="match status" value="1"/>
</dbReference>
<evidence type="ECO:0000313" key="12">
    <source>
        <dbReference type="EMBL" id="BAU31860.1"/>
    </source>
</evidence>
<comment type="similarity">
    <text evidence="3">Belongs to the Nudix hydrolase family. NudC subfamily.</text>
</comment>
<keyword evidence="6 10" id="KW-0378">Hydrolase</keyword>
<dbReference type="InterPro" id="IPR050241">
    <property type="entry name" value="NAD-cap_RNA_hydrolase_NudC"/>
</dbReference>
<evidence type="ECO:0000256" key="7">
    <source>
        <dbReference type="ARBA" id="ARBA00022842"/>
    </source>
</evidence>
<dbReference type="InterPro" id="IPR000086">
    <property type="entry name" value="NUDIX_hydrolase_dom"/>
</dbReference>
<evidence type="ECO:0000256" key="1">
    <source>
        <dbReference type="ARBA" id="ARBA00001946"/>
    </source>
</evidence>
<dbReference type="PANTHER" id="PTHR42904:SF6">
    <property type="entry name" value="NAD-CAPPED RNA HYDROLASE NUDT12"/>
    <property type="match status" value="1"/>
</dbReference>
<dbReference type="InterPro" id="IPR020084">
    <property type="entry name" value="NUDIX_hydrolase_CS"/>
</dbReference>
<dbReference type="PANTHER" id="PTHR42904">
    <property type="entry name" value="NUDIX HYDROLASE, NUDC SUBFAMILY"/>
    <property type="match status" value="1"/>
</dbReference>